<dbReference type="Pfam" id="PF00795">
    <property type="entry name" value="CN_hydrolase"/>
    <property type="match status" value="1"/>
</dbReference>
<reference evidence="2 3" key="1">
    <citation type="submission" date="2024-10" db="EMBL/GenBank/DDBJ databases">
        <title>The Natural Products Discovery Center: Release of the First 8490 Sequenced Strains for Exploring Actinobacteria Biosynthetic Diversity.</title>
        <authorList>
            <person name="Kalkreuter E."/>
            <person name="Kautsar S.A."/>
            <person name="Yang D."/>
            <person name="Bader C.D."/>
            <person name="Teijaro C.N."/>
            <person name="Fluegel L."/>
            <person name="Davis C.M."/>
            <person name="Simpson J.R."/>
            <person name="Lauterbach L."/>
            <person name="Steele A.D."/>
            <person name="Gui C."/>
            <person name="Meng S."/>
            <person name="Li G."/>
            <person name="Viehrig K."/>
            <person name="Ye F."/>
            <person name="Su P."/>
            <person name="Kiefer A.F."/>
            <person name="Nichols A."/>
            <person name="Cepeda A.J."/>
            <person name="Yan W."/>
            <person name="Fan B."/>
            <person name="Jiang Y."/>
            <person name="Adhikari A."/>
            <person name="Zheng C.-J."/>
            <person name="Schuster L."/>
            <person name="Cowan T.M."/>
            <person name="Smanski M.J."/>
            <person name="Chevrette M.G."/>
            <person name="De Carvalho L.P.S."/>
            <person name="Shen B."/>
        </authorList>
    </citation>
    <scope>NUCLEOTIDE SEQUENCE [LARGE SCALE GENOMIC DNA]</scope>
    <source>
        <strain evidence="2 3">NPDC013366</strain>
    </source>
</reference>
<feature type="domain" description="CN hydrolase" evidence="1">
    <location>
        <begin position="18"/>
        <end position="62"/>
    </location>
</feature>
<keyword evidence="2" id="KW-0378">Hydrolase</keyword>
<accession>A0ABW6Z8J1</accession>
<dbReference type="GO" id="GO:0016787">
    <property type="term" value="F:hydrolase activity"/>
    <property type="evidence" value="ECO:0007669"/>
    <property type="project" value="UniProtKB-KW"/>
</dbReference>
<dbReference type="SUPFAM" id="SSF56317">
    <property type="entry name" value="Carbon-nitrogen hydrolase"/>
    <property type="match status" value="1"/>
</dbReference>
<dbReference type="RefSeq" id="WP_030786894.1">
    <property type="nucleotide sequence ID" value="NZ_JBFACJ010000026.1"/>
</dbReference>
<evidence type="ECO:0000313" key="3">
    <source>
        <dbReference type="Proteomes" id="UP001603418"/>
    </source>
</evidence>
<dbReference type="PROSITE" id="PS50263">
    <property type="entry name" value="CN_HYDROLASE"/>
    <property type="match status" value="1"/>
</dbReference>
<organism evidence="2 3">
    <name type="scientific">Streptomyces eurythermus</name>
    <dbReference type="NCBI Taxonomy" id="42237"/>
    <lineage>
        <taxon>Bacteria</taxon>
        <taxon>Bacillati</taxon>
        <taxon>Actinomycetota</taxon>
        <taxon>Actinomycetes</taxon>
        <taxon>Kitasatosporales</taxon>
        <taxon>Streptomycetaceae</taxon>
        <taxon>Streptomyces</taxon>
    </lineage>
</organism>
<dbReference type="InterPro" id="IPR003010">
    <property type="entry name" value="C-N_Hydrolase"/>
</dbReference>
<dbReference type="Gene3D" id="3.60.110.10">
    <property type="entry name" value="Carbon-nitrogen hydrolase"/>
    <property type="match status" value="1"/>
</dbReference>
<proteinExistence type="predicted"/>
<sequence length="62" mass="6399">MTEHAAQHSLHPLPSRPLRIAAAQAQAEAGDVEANVATVAAMVQDAARAGARLVVFPEKLSG</sequence>
<evidence type="ECO:0000259" key="1">
    <source>
        <dbReference type="PROSITE" id="PS50263"/>
    </source>
</evidence>
<keyword evidence="3" id="KW-1185">Reference proteome</keyword>
<evidence type="ECO:0000313" key="2">
    <source>
        <dbReference type="EMBL" id="MFF9887006.1"/>
    </source>
</evidence>
<comment type="caution">
    <text evidence="2">The sequence shown here is derived from an EMBL/GenBank/DDBJ whole genome shotgun (WGS) entry which is preliminary data.</text>
</comment>
<dbReference type="EMBL" id="JBICBM010000025">
    <property type="protein sequence ID" value="MFF9887006.1"/>
    <property type="molecule type" value="Genomic_DNA"/>
</dbReference>
<protein>
    <submittedName>
        <fullName evidence="2">Nitrilase-related carbon-nitrogen hydrolase</fullName>
    </submittedName>
</protein>
<dbReference type="Proteomes" id="UP001603418">
    <property type="component" value="Unassembled WGS sequence"/>
</dbReference>
<gene>
    <name evidence="2" type="ORF">ACF1HC_36300</name>
</gene>
<dbReference type="InterPro" id="IPR036526">
    <property type="entry name" value="C-N_Hydrolase_sf"/>
</dbReference>
<name>A0ABW6Z8J1_9ACTN</name>